<organism evidence="10 11">
    <name type="scientific">Phaeomoniella chlamydospora</name>
    <name type="common">Phaeoacremonium chlamydosporum</name>
    <dbReference type="NCBI Taxonomy" id="158046"/>
    <lineage>
        <taxon>Eukaryota</taxon>
        <taxon>Fungi</taxon>
        <taxon>Dikarya</taxon>
        <taxon>Ascomycota</taxon>
        <taxon>Pezizomycotina</taxon>
        <taxon>Eurotiomycetes</taxon>
        <taxon>Chaetothyriomycetidae</taxon>
        <taxon>Phaeomoniellales</taxon>
        <taxon>Phaeomoniellaceae</taxon>
        <taxon>Phaeomoniella</taxon>
    </lineage>
</organism>
<evidence type="ECO:0000256" key="4">
    <source>
        <dbReference type="ARBA" id="ARBA00022618"/>
    </source>
</evidence>
<dbReference type="InterPro" id="IPR038609">
    <property type="entry name" value="HDA1_su2/3_sf"/>
</dbReference>
<keyword evidence="5" id="KW-0498">Mitosis</keyword>
<reference evidence="10 11" key="1">
    <citation type="submission" date="2015-05" db="EMBL/GenBank/DDBJ databases">
        <title>Distinctive expansion of gene families associated with plant cell wall degradation and secondary metabolism in the genomes of grapevine trunk pathogens.</title>
        <authorList>
            <person name="Lawrence D.P."/>
            <person name="Travadon R."/>
            <person name="Rolshausen P.E."/>
            <person name="Baumgartner K."/>
        </authorList>
    </citation>
    <scope>NUCLEOTIDE SEQUENCE [LARGE SCALE GENOMIC DNA]</scope>
    <source>
        <strain evidence="10">UCRPC4</strain>
    </source>
</reference>
<dbReference type="InterPro" id="IPR008672">
    <property type="entry name" value="Mad1"/>
</dbReference>
<reference evidence="10 11" key="2">
    <citation type="submission" date="2015-05" db="EMBL/GenBank/DDBJ databases">
        <authorList>
            <person name="Morales-Cruz A."/>
            <person name="Amrine K.C."/>
            <person name="Cantu D."/>
        </authorList>
    </citation>
    <scope>NUCLEOTIDE SEQUENCE [LARGE SCALE GENOMIC DNA]</scope>
    <source>
        <strain evidence="10">UCRPC4</strain>
    </source>
</reference>
<dbReference type="OrthoDB" id="3647690at2759"/>
<feature type="compositionally biased region" description="Polar residues" evidence="9">
    <location>
        <begin position="242"/>
        <end position="269"/>
    </location>
</feature>
<dbReference type="Gene3D" id="3.40.50.12360">
    <property type="match status" value="1"/>
</dbReference>
<keyword evidence="4" id="KW-0132">Cell division</keyword>
<dbReference type="GO" id="GO:0072686">
    <property type="term" value="C:mitotic spindle"/>
    <property type="evidence" value="ECO:0007669"/>
    <property type="project" value="TreeGrafter"/>
</dbReference>
<keyword evidence="6" id="KW-0539">Nucleus</keyword>
<feature type="compositionally biased region" description="Low complexity" evidence="9">
    <location>
        <begin position="363"/>
        <end position="377"/>
    </location>
</feature>
<name>A0A0G2GFX0_PHACM</name>
<dbReference type="GO" id="GO:0051301">
    <property type="term" value="P:cell division"/>
    <property type="evidence" value="ECO:0007669"/>
    <property type="project" value="UniProtKB-KW"/>
</dbReference>
<dbReference type="GO" id="GO:0070823">
    <property type="term" value="C:HDA1 complex"/>
    <property type="evidence" value="ECO:0007669"/>
    <property type="project" value="InterPro"/>
</dbReference>
<keyword evidence="8" id="KW-0175">Coiled coil</keyword>
<evidence type="ECO:0000256" key="1">
    <source>
        <dbReference type="ARBA" id="ARBA00004123"/>
    </source>
</evidence>
<keyword evidence="11" id="KW-1185">Reference proteome</keyword>
<dbReference type="EMBL" id="LCWF01000171">
    <property type="protein sequence ID" value="KKY15875.1"/>
    <property type="molecule type" value="Genomic_DNA"/>
</dbReference>
<dbReference type="GO" id="GO:0007094">
    <property type="term" value="P:mitotic spindle assembly checkpoint signaling"/>
    <property type="evidence" value="ECO:0007669"/>
    <property type="project" value="InterPro"/>
</dbReference>
<evidence type="ECO:0000256" key="3">
    <source>
        <dbReference type="ARBA" id="ARBA00022019"/>
    </source>
</evidence>
<evidence type="ECO:0000313" key="11">
    <source>
        <dbReference type="Proteomes" id="UP000053317"/>
    </source>
</evidence>
<dbReference type="AlphaFoldDB" id="A0A0G2GFX0"/>
<feature type="region of interest" description="Disordered" evidence="9">
    <location>
        <begin position="1002"/>
        <end position="1052"/>
    </location>
</feature>
<feature type="region of interest" description="Disordered" evidence="9">
    <location>
        <begin position="363"/>
        <end position="395"/>
    </location>
</feature>
<proteinExistence type="inferred from homology"/>
<evidence type="ECO:0000313" key="10">
    <source>
        <dbReference type="EMBL" id="KKY15875.1"/>
    </source>
</evidence>
<evidence type="ECO:0000256" key="2">
    <source>
        <dbReference type="ARBA" id="ARBA00008029"/>
    </source>
</evidence>
<dbReference type="GO" id="GO:0000776">
    <property type="term" value="C:kinetochore"/>
    <property type="evidence" value="ECO:0007669"/>
    <property type="project" value="TreeGrafter"/>
</dbReference>
<dbReference type="Pfam" id="PF11496">
    <property type="entry name" value="HDA2-3"/>
    <property type="match status" value="1"/>
</dbReference>
<evidence type="ECO:0000256" key="7">
    <source>
        <dbReference type="ARBA" id="ARBA00023306"/>
    </source>
</evidence>
<feature type="region of interest" description="Disordered" evidence="9">
    <location>
        <begin position="710"/>
        <end position="750"/>
    </location>
</feature>
<keyword evidence="7" id="KW-0131">Cell cycle</keyword>
<evidence type="ECO:0000256" key="5">
    <source>
        <dbReference type="ARBA" id="ARBA00022776"/>
    </source>
</evidence>
<protein>
    <recommendedName>
        <fullName evidence="3">Spindle assembly checkpoint component MAD1</fullName>
    </recommendedName>
</protein>
<dbReference type="InterPro" id="IPR021006">
    <property type="entry name" value="Hda2/3"/>
</dbReference>
<comment type="caution">
    <text evidence="10">The sequence shown here is derived from an EMBL/GenBank/DDBJ whole genome shotgun (WGS) entry which is preliminary data.</text>
</comment>
<comment type="similarity">
    <text evidence="2">Belongs to the MAD1 family.</text>
</comment>
<evidence type="ECO:0000256" key="9">
    <source>
        <dbReference type="SAM" id="MobiDB-lite"/>
    </source>
</evidence>
<sequence length="1052" mass="116940">MAKRKRVNESTSTPFKKRKPAKLKPPFEELPEDYWPISAVVGEKISKGQTYYLVEWVPDRKTGERYPLDWTIDSDVTEEAINEWNHYKAEQRLKPLRNNEELVRPEYRSVNSKGPRIKARRAILSSPTTQEVASTQETESCRGILEPETPVRRNPRHQTGSNSQEILETQSESCRKIGSVEVIVTQLPQSRKSSFITLPEDWGSQIPGCEEPSLGRKSQAFVSREIGIITASPPLAFRESEQTIPDSQSLHQPISPATTSSESQLFDTSRSAREDSISTGIASDSEIISHLQPATADNSASANNSAPSTQQEPIPSIEADEAVSESFQTQIPDTPPRIVEGSGKDNQVSNAMDEYVDANSVLQSTEQASENESSANSIGAPGGEGNSRSKTPINKMMPSIDKKQTMLPLLGPLEYVVPLPVEGKMRDLYLEAIKLKENDIAKFLAADRKPSTSLVETMTSFIEQLGLATAHTDYVIQESMTQSDVPASQEAIWDDYASTKYAFLGHTLDSLRESATSIQIIARSPRVRQGLATYCRGKRVGYIVLGDDPMPSSADDYSEAPLKVLISSPIDIAPLPLDLIIVFEASDVVRSGIIDQSHNQQGRTIPLVHLTVKNSPEHAALCLPKDTPPLEILKALVKEVIASRRMLGKIDFGNDVDFSHYTDYNERIQAIKKDYNSKILMTAKAVVQALSEKDFDAGWPFPHIPFDVVPDFQPPPPPPQSVRTSSPASRVGTPLGQKRTLDIGDGSGVKRQRMTPLHDVTHISNSVNDSQSQLDTLKEELRQAQQSLAKEREERAVEISDLKASVEGTLVKLEETSMELRKLQLRYETRTREVYTSRRQIKKFEVDKEADAARRAKLMADNGTLKEEKRKLQTELSEVRSALKEGGGTAAEIEIAKEQVRQLEKEKSTIEKSYNNMKKDFEFVRQQYQNASTAAAESASQVQGLEEEINHLKIAASDEKRKLKETNFTNDRDRYLNHISQEQALSFSLNAQLQRKDDELRTMRRGRGVQTRANSVQPGSPRLGGIGPGSRGSSPVPGLLSVGRMSALRHER</sequence>
<evidence type="ECO:0000256" key="8">
    <source>
        <dbReference type="SAM" id="Coils"/>
    </source>
</evidence>
<feature type="region of interest" description="Disordered" evidence="9">
    <location>
        <begin position="241"/>
        <end position="345"/>
    </location>
</feature>
<accession>A0A0G2GFX0</accession>
<evidence type="ECO:0000256" key="6">
    <source>
        <dbReference type="ARBA" id="ARBA00023242"/>
    </source>
</evidence>
<dbReference type="GO" id="GO:0005635">
    <property type="term" value="C:nuclear envelope"/>
    <property type="evidence" value="ECO:0007669"/>
    <property type="project" value="TreeGrafter"/>
</dbReference>
<dbReference type="PANTHER" id="PTHR23168">
    <property type="entry name" value="MITOTIC SPINDLE ASSEMBLY CHECKPOINT PROTEIN MAD1 MITOTIC ARREST DEFICIENT-LIKE PROTEIN 1"/>
    <property type="match status" value="1"/>
</dbReference>
<dbReference type="PANTHER" id="PTHR23168:SF0">
    <property type="entry name" value="MITOTIC SPINDLE ASSEMBLY CHECKPOINT PROTEIN MAD1"/>
    <property type="match status" value="1"/>
</dbReference>
<dbReference type="GO" id="GO:0051315">
    <property type="term" value="P:attachment of mitotic spindle microtubules to kinetochore"/>
    <property type="evidence" value="ECO:0007669"/>
    <property type="project" value="TreeGrafter"/>
</dbReference>
<gene>
    <name evidence="10" type="ORF">UCRPC4_g06061</name>
</gene>
<feature type="coiled-coil region" evidence="8">
    <location>
        <begin position="767"/>
        <end position="962"/>
    </location>
</feature>
<dbReference type="Proteomes" id="UP000053317">
    <property type="component" value="Unassembled WGS sequence"/>
</dbReference>
<feature type="compositionally biased region" description="Low complexity" evidence="9">
    <location>
        <begin position="1031"/>
        <end position="1041"/>
    </location>
</feature>
<comment type="subcellular location">
    <subcellularLocation>
        <location evidence="1">Nucleus</location>
    </subcellularLocation>
</comment>
<feature type="region of interest" description="Disordered" evidence="9">
    <location>
        <begin position="1"/>
        <end position="24"/>
    </location>
</feature>